<feature type="chain" id="PRO_5013389180" evidence="1">
    <location>
        <begin position="27"/>
        <end position="387"/>
    </location>
</feature>
<dbReference type="EMBL" id="CP019344">
    <property type="protein sequence ID" value="ARN78094.1"/>
    <property type="molecule type" value="Genomic_DNA"/>
</dbReference>
<protein>
    <submittedName>
        <fullName evidence="2">Uncharacterized protein</fullName>
    </submittedName>
</protein>
<organism evidence="2 3">
    <name type="scientific">Nonlabens spongiae</name>
    <dbReference type="NCBI Taxonomy" id="331648"/>
    <lineage>
        <taxon>Bacteria</taxon>
        <taxon>Pseudomonadati</taxon>
        <taxon>Bacteroidota</taxon>
        <taxon>Flavobacteriia</taxon>
        <taxon>Flavobacteriales</taxon>
        <taxon>Flavobacteriaceae</taxon>
        <taxon>Nonlabens</taxon>
    </lineage>
</organism>
<dbReference type="AlphaFoldDB" id="A0A1W6MKF4"/>
<dbReference type="STRING" id="331648.BST97_08835"/>
<gene>
    <name evidence="2" type="ORF">BST97_08835</name>
</gene>
<dbReference type="PROSITE" id="PS51257">
    <property type="entry name" value="PROKAR_LIPOPROTEIN"/>
    <property type="match status" value="1"/>
</dbReference>
<sequence>MNKTKNLWRWSAMAMLSLSLSLVSCEDEITEEKQTTSEDQLFAKSSTEKCEFQPYGLYFNNGVTSDCDHNMMHFPSWESFAQTLEQLETAIDTHEDNFLNSHGHLSEDPLNDLEESISHHPDQPLIDYEDSHHFCSLRKFEEAAENAWLDASDQPGWTFDDWAENQFIVDPVEQTLYNPQNEVMICNFIYKEMAEGWLIVDSTHPDASSALGSANEGNSLEQVIQQFGGNEEQAGAASAEFINPNACFYKSSDSKGVQLSGSYAMKKSNQMRNRTFDFTDAGNTKVFKAFTRNYKKKNSKWRKRRISSSARIYGDTYEKDSSLPANSESDCIFKEEEDVQGRYRKKRRSKAKLRRPYAGGEEIGTIDDALFSEHRQRPFYETLEFEN</sequence>
<dbReference type="Proteomes" id="UP000193431">
    <property type="component" value="Chromosome"/>
</dbReference>
<evidence type="ECO:0000256" key="1">
    <source>
        <dbReference type="SAM" id="SignalP"/>
    </source>
</evidence>
<accession>A0A1W6MKF4</accession>
<feature type="signal peptide" evidence="1">
    <location>
        <begin position="1"/>
        <end position="26"/>
    </location>
</feature>
<dbReference type="OrthoDB" id="1377440at2"/>
<keyword evidence="3" id="KW-1185">Reference proteome</keyword>
<proteinExistence type="predicted"/>
<reference evidence="2 3" key="1">
    <citation type="submission" date="2016-11" db="EMBL/GenBank/DDBJ databases">
        <title>Trade-off between light-utilization and light-protection in marine flavobacteria.</title>
        <authorList>
            <person name="Kumagai Y."/>
        </authorList>
    </citation>
    <scope>NUCLEOTIDE SEQUENCE [LARGE SCALE GENOMIC DNA]</scope>
    <source>
        <strain evidence="2 3">JCM 13191</strain>
    </source>
</reference>
<evidence type="ECO:0000313" key="2">
    <source>
        <dbReference type="EMBL" id="ARN78094.1"/>
    </source>
</evidence>
<dbReference type="RefSeq" id="WP_085766890.1">
    <property type="nucleotide sequence ID" value="NZ_CP019344.1"/>
</dbReference>
<evidence type="ECO:0000313" key="3">
    <source>
        <dbReference type="Proteomes" id="UP000193431"/>
    </source>
</evidence>
<keyword evidence="1" id="KW-0732">Signal</keyword>
<name>A0A1W6MKF4_9FLAO</name>